<comment type="catalytic activity">
    <reaction evidence="3">
        <text>L-lysyl-[alpha-tubulin] + acetyl-CoA = N(6)-acetyl-L-lysyl-[alpha-tubulin] + CoA + H(+)</text>
        <dbReference type="Rhea" id="RHEA:15277"/>
        <dbReference type="Rhea" id="RHEA-COMP:11278"/>
        <dbReference type="Rhea" id="RHEA-COMP:11279"/>
        <dbReference type="ChEBI" id="CHEBI:15378"/>
        <dbReference type="ChEBI" id="CHEBI:29969"/>
        <dbReference type="ChEBI" id="CHEBI:57287"/>
        <dbReference type="ChEBI" id="CHEBI:57288"/>
        <dbReference type="ChEBI" id="CHEBI:61930"/>
        <dbReference type="EC" id="2.3.1.108"/>
    </reaction>
</comment>
<dbReference type="EMBL" id="CDMY01000989">
    <property type="protein sequence ID" value="CEM38491.1"/>
    <property type="molecule type" value="Genomic_DNA"/>
</dbReference>
<dbReference type="VEuPathDB" id="CryptoDB:Vbra_10523"/>
<feature type="compositionally biased region" description="Pro residues" evidence="4">
    <location>
        <begin position="286"/>
        <end position="296"/>
    </location>
</feature>
<evidence type="ECO:0000256" key="4">
    <source>
        <dbReference type="SAM" id="MobiDB-lite"/>
    </source>
</evidence>
<dbReference type="GO" id="GO:0005874">
    <property type="term" value="C:microtubule"/>
    <property type="evidence" value="ECO:0007669"/>
    <property type="project" value="InterPro"/>
</dbReference>
<protein>
    <recommendedName>
        <fullName evidence="3">Alpha-tubulin N-acetyltransferase</fullName>
        <shortName evidence="3">Alpha-TAT</shortName>
        <shortName evidence="3">TAT</shortName>
        <ecNumber evidence="3">2.3.1.108</ecNumber>
    </recommendedName>
    <alternativeName>
        <fullName evidence="3">Acetyltransferase mec-17 homolog</fullName>
    </alternativeName>
</protein>
<sequence>MEFPFDVRLAVGVRMQGIVCIDREGLLKLQHQRAAALYGFGSSYAPQQHTDDRQDHVRSVVDRLGEASARAQGLKVPITSYVKMLSTDTRMYCKVEANRALGFIKVGRKKLFIRDPLGNMREMEPLCVLDFYVHESCQRSGHGKALFDHMLREESHAPAKLAYDRPSPKLINFLARHYGLRQYTQQGNNFVVYHRYFHDAPLGNSTPPASRQARRLTASGDQRHYQGAAEQPQQPSAPRPSNPFSFDGSGAASAGNPSNLHHHSRCNRDTQTSFSPSPARHIPLTTTPPPLPPQPPAVSCDGHSRKAMSHSPSSRHLPTHPDRKPHPGSSWWPGGGAGEPGGGHLWRSRLDTCPSSCSGAGGCEGDHVRGTRLNNRDGEEGRTGSRRLGTAASSYPLPSAGQVRFPRSQAPIRAYEGNSMAELIRGSGTGPVPQSPPPSSAKLSDSPSYQRHTGLRAVYPSYPASAAAEGSVESGQRGGALWPRPPAHHHATAAHASSGRYQWAGSTLSVRR</sequence>
<reference evidence="6 7" key="1">
    <citation type="submission" date="2014-11" db="EMBL/GenBank/DDBJ databases">
        <authorList>
            <person name="Zhu J."/>
            <person name="Qi W."/>
            <person name="Song R."/>
        </authorList>
    </citation>
    <scope>NUCLEOTIDE SEQUENCE [LARGE SCALE GENOMIC DNA]</scope>
</reference>
<feature type="region of interest" description="Disordered" evidence="4">
    <location>
        <begin position="202"/>
        <end position="405"/>
    </location>
</feature>
<evidence type="ECO:0000259" key="5">
    <source>
        <dbReference type="PROSITE" id="PS51730"/>
    </source>
</evidence>
<evidence type="ECO:0000256" key="3">
    <source>
        <dbReference type="HAMAP-Rule" id="MF_03130"/>
    </source>
</evidence>
<gene>
    <name evidence="6" type="ORF">Vbra_10523</name>
</gene>
<proteinExistence type="inferred from homology"/>
<dbReference type="EC" id="2.3.1.108" evidence="3"/>
<comment type="similarity">
    <text evidence="3">Belongs to the acetyltransferase ATAT1 family.</text>
</comment>
<dbReference type="PANTHER" id="PTHR12327">
    <property type="entry name" value="ALPHA-TUBULIN N-ACETYLTRANSFERASE 1"/>
    <property type="match status" value="1"/>
</dbReference>
<evidence type="ECO:0000313" key="7">
    <source>
        <dbReference type="Proteomes" id="UP000041254"/>
    </source>
</evidence>
<dbReference type="InParanoid" id="A0A0G4H430"/>
<feature type="compositionally biased region" description="Basic and acidic residues" evidence="4">
    <location>
        <begin position="364"/>
        <end position="383"/>
    </location>
</feature>
<keyword evidence="7" id="KW-1185">Reference proteome</keyword>
<dbReference type="HAMAP" id="MF_03130">
    <property type="entry name" value="mec17"/>
    <property type="match status" value="1"/>
</dbReference>
<keyword evidence="1 3" id="KW-0808">Transferase</keyword>
<feature type="domain" description="N-acetyltransferase" evidence="5">
    <location>
        <begin position="1"/>
        <end position="197"/>
    </location>
</feature>
<dbReference type="CDD" id="cd04301">
    <property type="entry name" value="NAT_SF"/>
    <property type="match status" value="1"/>
</dbReference>
<dbReference type="GO" id="GO:0070507">
    <property type="term" value="P:regulation of microtubule cytoskeleton organization"/>
    <property type="evidence" value="ECO:0007669"/>
    <property type="project" value="UniProtKB-UniRule"/>
</dbReference>
<comment type="function">
    <text evidence="3">Specifically acetylates 'Lys-40' in alpha-tubulin on the lumenal side of microtubules. Promotes microtubule destabilization and accelerates microtubule dynamics; this activity may be independent of acetylation activity. Acetylates alpha-tubulin with a slow enzymatic rate, due to a catalytic site that is not optimized for acetyl transfer. Enters the microtubule through each end and diffuses quickly throughout the lumen of microtubules. Acetylates only long/old microtubules because of its slow acetylation rate since it does not have time to act on dynamically unstable microtubules before the enzyme is released.</text>
</comment>
<evidence type="ECO:0000256" key="2">
    <source>
        <dbReference type="ARBA" id="ARBA00023315"/>
    </source>
</evidence>
<dbReference type="Gene3D" id="3.40.630.30">
    <property type="match status" value="1"/>
</dbReference>
<dbReference type="InterPro" id="IPR007965">
    <property type="entry name" value="GNAT_ATAT"/>
</dbReference>
<comment type="caution">
    <text evidence="3">Lacks conserved residue(s) required for the propagation of feature annotation.</text>
</comment>
<dbReference type="OrthoDB" id="447510at2759"/>
<feature type="region of interest" description="Disordered" evidence="4">
    <location>
        <begin position="423"/>
        <end position="449"/>
    </location>
</feature>
<feature type="region of interest" description="Disordered" evidence="4">
    <location>
        <begin position="468"/>
        <end position="512"/>
    </location>
</feature>
<dbReference type="Pfam" id="PF05301">
    <property type="entry name" value="Acetyltransf_16"/>
    <property type="match status" value="1"/>
</dbReference>
<evidence type="ECO:0000256" key="1">
    <source>
        <dbReference type="ARBA" id="ARBA00022679"/>
    </source>
</evidence>
<feature type="binding site" evidence="3">
    <location>
        <begin position="131"/>
        <end position="144"/>
    </location>
    <ligand>
        <name>acetyl-CoA</name>
        <dbReference type="ChEBI" id="CHEBI:57288"/>
    </ligand>
</feature>
<name>A0A0G4H430_VITBC</name>
<keyword evidence="2 3" id="KW-0012">Acyltransferase</keyword>
<accession>A0A0G4H430</accession>
<dbReference type="PANTHER" id="PTHR12327:SF0">
    <property type="entry name" value="ALPHA-TUBULIN N-ACETYLTRANSFERASE 1"/>
    <property type="match status" value="1"/>
</dbReference>
<dbReference type="PROSITE" id="PS51730">
    <property type="entry name" value="GNAT_ATAT"/>
    <property type="match status" value="1"/>
</dbReference>
<dbReference type="InterPro" id="IPR038746">
    <property type="entry name" value="Atat"/>
</dbReference>
<organism evidence="6 7">
    <name type="scientific">Vitrella brassicaformis (strain CCMP3155)</name>
    <dbReference type="NCBI Taxonomy" id="1169540"/>
    <lineage>
        <taxon>Eukaryota</taxon>
        <taxon>Sar</taxon>
        <taxon>Alveolata</taxon>
        <taxon>Colpodellida</taxon>
        <taxon>Vitrellaceae</taxon>
        <taxon>Vitrella</taxon>
    </lineage>
</organism>
<feature type="compositionally biased region" description="Gly residues" evidence="4">
    <location>
        <begin position="333"/>
        <end position="344"/>
    </location>
</feature>
<dbReference type="AlphaFoldDB" id="A0A0G4H430"/>
<dbReference type="GO" id="GO:0019799">
    <property type="term" value="F:tubulin N-acetyltransferase activity"/>
    <property type="evidence" value="ECO:0007669"/>
    <property type="project" value="UniProtKB-UniRule"/>
</dbReference>
<evidence type="ECO:0000313" key="6">
    <source>
        <dbReference type="EMBL" id="CEM38491.1"/>
    </source>
</evidence>
<dbReference type="Proteomes" id="UP000041254">
    <property type="component" value="Unassembled WGS sequence"/>
</dbReference>
<feature type="site" description="Crucial for catalytic activity" evidence="3">
    <location>
        <position position="72"/>
    </location>
</feature>